<keyword evidence="3" id="KW-0597">Phosphoprotein</keyword>
<evidence type="ECO:0000313" key="8">
    <source>
        <dbReference type="EMBL" id="OGG05907.1"/>
    </source>
</evidence>
<reference evidence="8 9" key="1">
    <citation type="journal article" date="2016" name="Nat. Commun.">
        <title>Thousands of microbial genomes shed light on interconnected biogeochemical processes in an aquifer system.</title>
        <authorList>
            <person name="Anantharaman K."/>
            <person name="Brown C.T."/>
            <person name="Hug L.A."/>
            <person name="Sharon I."/>
            <person name="Castelle C.J."/>
            <person name="Probst A.J."/>
            <person name="Thomas B.C."/>
            <person name="Singh A."/>
            <person name="Wilkins M.J."/>
            <person name="Karaoz U."/>
            <person name="Brodie E.L."/>
            <person name="Williams K.H."/>
            <person name="Hubbard S.S."/>
            <person name="Banfield J.F."/>
        </authorList>
    </citation>
    <scope>NUCLEOTIDE SEQUENCE [LARGE SCALE GENOMIC DNA]</scope>
</reference>
<dbReference type="Pfam" id="PF02749">
    <property type="entry name" value="QRPTase_N"/>
    <property type="match status" value="1"/>
</dbReference>
<dbReference type="SUPFAM" id="SSF51690">
    <property type="entry name" value="Nicotinate/Quinolinate PRTase C-terminal domain-like"/>
    <property type="match status" value="1"/>
</dbReference>
<comment type="pathway">
    <text evidence="1">Cofactor biosynthesis; NAD(+) biosynthesis; nicotinate D-ribonucleotide from nicotinate: step 1/1.</text>
</comment>
<gene>
    <name evidence="8" type="ORF">A2777_04795</name>
</gene>
<dbReference type="Gene3D" id="3.20.20.70">
    <property type="entry name" value="Aldolase class I"/>
    <property type="match status" value="1"/>
</dbReference>
<protein>
    <recommendedName>
        <fullName evidence="2">nicotinate phosphoribosyltransferase</fullName>
        <ecNumber evidence="2">6.3.4.21</ecNumber>
    </recommendedName>
</protein>
<dbReference type="EMBL" id="MFJF01000021">
    <property type="protein sequence ID" value="OGG05907.1"/>
    <property type="molecule type" value="Genomic_DNA"/>
</dbReference>
<keyword evidence="5" id="KW-0662">Pyridine nucleotide biosynthesis</keyword>
<dbReference type="PANTHER" id="PTHR43202:SF1">
    <property type="entry name" value="NICOTINATE PHOSPHORIBOSYLTRANSFERASE"/>
    <property type="match status" value="1"/>
</dbReference>
<dbReference type="Gene3D" id="3.90.1170.20">
    <property type="entry name" value="Quinolinate phosphoribosyl transferase, N-terminal domain"/>
    <property type="match status" value="1"/>
</dbReference>
<proteinExistence type="predicted"/>
<comment type="caution">
    <text evidence="8">The sequence shown here is derived from an EMBL/GenBank/DDBJ whole genome shotgun (WGS) entry which is preliminary data.</text>
</comment>
<evidence type="ECO:0000256" key="6">
    <source>
        <dbReference type="ARBA" id="ARBA00048668"/>
    </source>
</evidence>
<accession>A0A1F5Z149</accession>
<name>A0A1F5Z149_9BACT</name>
<evidence type="ECO:0000256" key="5">
    <source>
        <dbReference type="ARBA" id="ARBA00022642"/>
    </source>
</evidence>
<evidence type="ECO:0000256" key="2">
    <source>
        <dbReference type="ARBA" id="ARBA00013236"/>
    </source>
</evidence>
<dbReference type="InterPro" id="IPR022412">
    <property type="entry name" value="Quinolinate_PRibosylTrfase_N"/>
</dbReference>
<dbReference type="PIRSF" id="PIRSF000484">
    <property type="entry name" value="NAPRT"/>
    <property type="match status" value="1"/>
</dbReference>
<organism evidence="8 9">
    <name type="scientific">Candidatus Gottesmanbacteria bacterium RIFCSPHIGHO2_01_FULL_40_15</name>
    <dbReference type="NCBI Taxonomy" id="1798376"/>
    <lineage>
        <taxon>Bacteria</taxon>
        <taxon>Candidatus Gottesmaniibacteriota</taxon>
    </lineage>
</organism>
<evidence type="ECO:0000256" key="3">
    <source>
        <dbReference type="ARBA" id="ARBA00022553"/>
    </source>
</evidence>
<dbReference type="GO" id="GO:0009435">
    <property type="term" value="P:NAD+ biosynthetic process"/>
    <property type="evidence" value="ECO:0007669"/>
    <property type="project" value="UniProtKB-UniPathway"/>
</dbReference>
<evidence type="ECO:0000256" key="4">
    <source>
        <dbReference type="ARBA" id="ARBA00022598"/>
    </source>
</evidence>
<dbReference type="UniPathway" id="UPA00253">
    <property type="reaction ID" value="UER00457"/>
</dbReference>
<sequence length="393" mass="44215">MKYFSNETIEKIRQGYYTAVYFNRTKEILLKEGNLKKATMQIFQRREESILAGIDETVELLQWATGYYQEGKPTSAKSFGEARWIDKSKELDVESLSDGDKLSAMETVMHIRGPYAYFAHLESLYLGILARRSLVAGNTRKCVEAAGGKPVIFFGDRFDYFLNQEGDGYAAYTGGAAAVCTAAQARLIPKEAAGTIPHGLIALNEGDTVKTTGLFNKYFPEERLIALVDFDNDSVNTALAVAKKLGRRLWGVRLDTAGDIIDVNVKVYLSQPKSFQSLTEKVETPEKRGEFYGVNKYLVKAVREALDKEGFKYVKIVVSGGFYPNRIKEFTMEKIPVDAYGIGSSIIHGENDFTADIVEVEGRKTAKAGREFRANNKLKKIMQQRKRHKRKRI</sequence>
<dbReference type="InterPro" id="IPR036068">
    <property type="entry name" value="Nicotinate_pribotase-like_C"/>
</dbReference>
<dbReference type="InterPro" id="IPR053190">
    <property type="entry name" value="NAPRTase-like"/>
</dbReference>
<dbReference type="EC" id="6.3.4.21" evidence="2"/>
<dbReference type="AlphaFoldDB" id="A0A1F5Z149"/>
<dbReference type="SUPFAM" id="SSF54675">
    <property type="entry name" value="Nicotinate/Quinolinate PRTase N-terminal domain-like"/>
    <property type="match status" value="1"/>
</dbReference>
<evidence type="ECO:0000259" key="7">
    <source>
        <dbReference type="Pfam" id="PF02749"/>
    </source>
</evidence>
<dbReference type="Proteomes" id="UP000177354">
    <property type="component" value="Unassembled WGS sequence"/>
</dbReference>
<dbReference type="InterPro" id="IPR007229">
    <property type="entry name" value="Nic_PRibTrfase-Fam"/>
</dbReference>
<keyword evidence="4" id="KW-0436">Ligase</keyword>
<dbReference type="PANTHER" id="PTHR43202">
    <property type="entry name" value="NICOTINATE-NUCLEOTIDE PYROPHOSPHORYLASE"/>
    <property type="match status" value="1"/>
</dbReference>
<dbReference type="GO" id="GO:0016763">
    <property type="term" value="F:pentosyltransferase activity"/>
    <property type="evidence" value="ECO:0007669"/>
    <property type="project" value="InterPro"/>
</dbReference>
<evidence type="ECO:0000256" key="1">
    <source>
        <dbReference type="ARBA" id="ARBA00004952"/>
    </source>
</evidence>
<feature type="domain" description="Quinolinate phosphoribosyl transferase N-terminal" evidence="7">
    <location>
        <begin position="20"/>
        <end position="133"/>
    </location>
</feature>
<comment type="catalytic activity">
    <reaction evidence="6">
        <text>5-phospho-alpha-D-ribose 1-diphosphate + nicotinate + ATP + H2O = nicotinate beta-D-ribonucleotide + ADP + phosphate + diphosphate</text>
        <dbReference type="Rhea" id="RHEA:36163"/>
        <dbReference type="ChEBI" id="CHEBI:15377"/>
        <dbReference type="ChEBI" id="CHEBI:30616"/>
        <dbReference type="ChEBI" id="CHEBI:32544"/>
        <dbReference type="ChEBI" id="CHEBI:33019"/>
        <dbReference type="ChEBI" id="CHEBI:43474"/>
        <dbReference type="ChEBI" id="CHEBI:57502"/>
        <dbReference type="ChEBI" id="CHEBI:58017"/>
        <dbReference type="ChEBI" id="CHEBI:456216"/>
        <dbReference type="EC" id="6.3.4.21"/>
    </reaction>
</comment>
<dbReference type="GO" id="GO:0004516">
    <property type="term" value="F:nicotinate phosphoribosyltransferase activity"/>
    <property type="evidence" value="ECO:0007669"/>
    <property type="project" value="UniProtKB-EC"/>
</dbReference>
<dbReference type="InterPro" id="IPR037128">
    <property type="entry name" value="Quinolinate_PRibosylTase_N_sf"/>
</dbReference>
<evidence type="ECO:0000313" key="9">
    <source>
        <dbReference type="Proteomes" id="UP000177354"/>
    </source>
</evidence>
<dbReference type="InterPro" id="IPR013785">
    <property type="entry name" value="Aldolase_TIM"/>
</dbReference>